<dbReference type="Pfam" id="PF13458">
    <property type="entry name" value="Peripla_BP_6"/>
    <property type="match status" value="1"/>
</dbReference>
<keyword evidence="3" id="KW-0813">Transport</keyword>
<feature type="compositionally biased region" description="Low complexity" evidence="4">
    <location>
        <begin position="24"/>
        <end position="36"/>
    </location>
</feature>
<evidence type="ECO:0000313" key="6">
    <source>
        <dbReference type="EMBL" id="MXP32340.1"/>
    </source>
</evidence>
<dbReference type="AlphaFoldDB" id="A0A845APV4"/>
<comment type="similarity">
    <text evidence="1">Belongs to the leucine-binding protein family.</text>
</comment>
<gene>
    <name evidence="6" type="ORF">GRI94_10975</name>
</gene>
<evidence type="ECO:0000256" key="3">
    <source>
        <dbReference type="ARBA" id="ARBA00022970"/>
    </source>
</evidence>
<dbReference type="InterPro" id="IPR028082">
    <property type="entry name" value="Peripla_BP_I"/>
</dbReference>
<evidence type="ECO:0000256" key="1">
    <source>
        <dbReference type="ARBA" id="ARBA00010062"/>
    </source>
</evidence>
<dbReference type="InterPro" id="IPR028081">
    <property type="entry name" value="Leu-bd"/>
</dbReference>
<dbReference type="InterPro" id="IPR051010">
    <property type="entry name" value="BCAA_transport"/>
</dbReference>
<dbReference type="Gene3D" id="3.40.50.2300">
    <property type="match status" value="2"/>
</dbReference>
<feature type="region of interest" description="Disordered" evidence="4">
    <location>
        <begin position="23"/>
        <end position="47"/>
    </location>
</feature>
<keyword evidence="2" id="KW-0732">Signal</keyword>
<comment type="caution">
    <text evidence="6">The sequence shown here is derived from an EMBL/GenBank/DDBJ whole genome shotgun (WGS) entry which is preliminary data.</text>
</comment>
<dbReference type="GO" id="GO:0006865">
    <property type="term" value="P:amino acid transport"/>
    <property type="evidence" value="ECO:0007669"/>
    <property type="project" value="UniProtKB-KW"/>
</dbReference>
<name>A0A845APV4_9SPHN</name>
<dbReference type="PANTHER" id="PTHR30483:SF6">
    <property type="entry name" value="PERIPLASMIC BINDING PROTEIN OF ABC TRANSPORTER FOR NATURAL AMINO ACIDS"/>
    <property type="match status" value="1"/>
</dbReference>
<feature type="domain" description="Leucine-binding protein" evidence="5">
    <location>
        <begin position="53"/>
        <end position="370"/>
    </location>
</feature>
<dbReference type="CDD" id="cd06339">
    <property type="entry name" value="PBP1_YraM_LppC_lipoprotein-like"/>
    <property type="match status" value="1"/>
</dbReference>
<dbReference type="Proteomes" id="UP000446786">
    <property type="component" value="Unassembled WGS sequence"/>
</dbReference>
<keyword evidence="7" id="KW-1185">Reference proteome</keyword>
<evidence type="ECO:0000256" key="4">
    <source>
        <dbReference type="SAM" id="MobiDB-lite"/>
    </source>
</evidence>
<evidence type="ECO:0000256" key="2">
    <source>
        <dbReference type="ARBA" id="ARBA00022729"/>
    </source>
</evidence>
<organism evidence="6 7">
    <name type="scientific">Parerythrobacter jejuensis</name>
    <dbReference type="NCBI Taxonomy" id="795812"/>
    <lineage>
        <taxon>Bacteria</taxon>
        <taxon>Pseudomonadati</taxon>
        <taxon>Pseudomonadota</taxon>
        <taxon>Alphaproteobacteria</taxon>
        <taxon>Sphingomonadales</taxon>
        <taxon>Erythrobacteraceae</taxon>
        <taxon>Parerythrobacter</taxon>
    </lineage>
</organism>
<keyword evidence="3" id="KW-0029">Amino-acid transport</keyword>
<accession>A0A845APV4</accession>
<dbReference type="PROSITE" id="PS51257">
    <property type="entry name" value="PROKAR_LIPOPROTEIN"/>
    <property type="match status" value="1"/>
</dbReference>
<sequence>MARKALVVAGTAALLAGCQLVPKGPTTSTGPIETGPTPEPSATALPTDETRHRVALLVPMSGNNARVGQSIANATTMAILDTGAENLRITTYDTSAGARAAARKAIADGNKLILGPLMSTNVAQVLAEARPARVPLISYSNDASVAGPDSFVMGHLPGQSIRRSVDYARSRGATRFSAIVPDGEYGRRAENSLAIALQSGGGTLVGVERYARGNTSVVSAAERLKARGGYDTVLIADGARLAIQAAGVFKPRGAGNTNLIGTELWSGESSVTRASALRGAWFASVSDSRFKRFSDSYNTRFGSQPFRIATLGYDSVLLALRVSRDWRVGRSFPTAKLYDSGGFLGLDGAFRFTRQGVVDRAMEVRQVRNGQVVIVDPAPARFDD</sequence>
<protein>
    <submittedName>
        <fullName evidence="6">ABC transporter substrate-binding protein</fullName>
    </submittedName>
</protein>
<evidence type="ECO:0000313" key="7">
    <source>
        <dbReference type="Proteomes" id="UP000446786"/>
    </source>
</evidence>
<evidence type="ECO:0000259" key="5">
    <source>
        <dbReference type="Pfam" id="PF13458"/>
    </source>
</evidence>
<dbReference type="PANTHER" id="PTHR30483">
    <property type="entry name" value="LEUCINE-SPECIFIC-BINDING PROTEIN"/>
    <property type="match status" value="1"/>
</dbReference>
<dbReference type="SUPFAM" id="SSF53822">
    <property type="entry name" value="Periplasmic binding protein-like I"/>
    <property type="match status" value="1"/>
</dbReference>
<dbReference type="EMBL" id="WTYE01000001">
    <property type="protein sequence ID" value="MXP32340.1"/>
    <property type="molecule type" value="Genomic_DNA"/>
</dbReference>
<reference evidence="6 7" key="1">
    <citation type="submission" date="2019-12" db="EMBL/GenBank/DDBJ databases">
        <title>Genomic-based taxomic classification of the family Erythrobacteraceae.</title>
        <authorList>
            <person name="Xu L."/>
        </authorList>
    </citation>
    <scope>NUCLEOTIDE SEQUENCE [LARGE SCALE GENOMIC DNA]</scope>
    <source>
        <strain evidence="6 7">JCM 16677</strain>
    </source>
</reference>
<proteinExistence type="inferred from homology"/>
<dbReference type="OrthoDB" id="7210494at2"/>